<proteinExistence type="predicted"/>
<dbReference type="PANTHER" id="PTHR14493:SF50">
    <property type="entry name" value="RING FINGER PROTEIN UNKEMPT"/>
    <property type="match status" value="1"/>
</dbReference>
<dbReference type="KEGG" id="pgab:PGSY75_0818100"/>
<protein>
    <submittedName>
        <fullName evidence="6">Putative zinc finger protein</fullName>
    </submittedName>
</protein>
<evidence type="ECO:0000259" key="5">
    <source>
        <dbReference type="PROSITE" id="PS50103"/>
    </source>
</evidence>
<dbReference type="PROSITE" id="PS50103">
    <property type="entry name" value="ZF_C3H1"/>
    <property type="match status" value="1"/>
</dbReference>
<dbReference type="RefSeq" id="XP_018642274.1">
    <property type="nucleotide sequence ID" value="XM_018785307.1"/>
</dbReference>
<evidence type="ECO:0000313" key="6">
    <source>
        <dbReference type="EMBL" id="KYO00773.1"/>
    </source>
</evidence>
<dbReference type="InterPro" id="IPR045234">
    <property type="entry name" value="Unkempt-like"/>
</dbReference>
<dbReference type="EMBL" id="LVLB01000009">
    <property type="protein sequence ID" value="KYO00773.1"/>
    <property type="molecule type" value="Genomic_DNA"/>
</dbReference>
<comment type="caution">
    <text evidence="6">The sequence shown here is derived from an EMBL/GenBank/DDBJ whole genome shotgun (WGS) entry which is preliminary data.</text>
</comment>
<dbReference type="VEuPathDB" id="PlasmoDB:PGABG01_0818100"/>
<dbReference type="VEuPathDB" id="PlasmoDB:PGSY75_0818100"/>
<keyword evidence="2 4" id="KW-0863">Zinc-finger</keyword>
<evidence type="ECO:0000256" key="2">
    <source>
        <dbReference type="ARBA" id="ARBA00022771"/>
    </source>
</evidence>
<evidence type="ECO:0000313" key="7">
    <source>
        <dbReference type="Proteomes" id="UP000076004"/>
    </source>
</evidence>
<dbReference type="InterPro" id="IPR000571">
    <property type="entry name" value="Znf_CCCH"/>
</dbReference>
<dbReference type="AlphaFoldDB" id="A0A151LNG1"/>
<dbReference type="GeneID" id="29775926"/>
<dbReference type="GO" id="GO:0008270">
    <property type="term" value="F:zinc ion binding"/>
    <property type="evidence" value="ECO:0007669"/>
    <property type="project" value="UniProtKB-KW"/>
</dbReference>
<accession>A0A151LNG1</accession>
<gene>
    <name evidence="6" type="ORF">PGSY75_0818100</name>
</gene>
<feature type="zinc finger region" description="C3H1-type" evidence="4">
    <location>
        <begin position="14"/>
        <end position="42"/>
    </location>
</feature>
<sequence>MACTPLLSEEDLYRFRTKQCLRLAKGLCEFGFDRCQYSHSAEWIRRCPYYISLPSYLRYIPVACPYFIKNKNESEEDEEKRNMILKNCVHLTNKDGSVNNKFYKYIEETNINKCPLGVECPLAHSVDEIDYHPLVYKTKRCENYMHANCNKYYCNNLHGLAEQRKIKEYFIPYSNKIDIPAYPNVTIVSKIQYGSFKGQTQLSNKQKKMNTDFNFHSRNYNYPCKMINGKNYKHIDLKYNSLNLPSQQRYTLQEQNMNQPKRYTTSNLMNMQPSHNNFSFSYENQFKNKKKNSIFTYLNNFDDKYTLYLHILKKFPYLFDLNISDMNNKNSVSLIQTQSLSDNFILHDNTSKGNRTDLTNITNDDNIGISSKNNNNNQDICEKEFSNNNTQNIYDSQNKYNTFEQCTENIFMNNSYYEILNHIFKKNLQITKNKITCENDTQRSFNDMENDYTKNSSDNVDLDFIRNLNGNYINADNKIETYDDVLNMLSHILCLLYFTSDSRAHATFDMYAHKLAKQLNCESRKRKEMSMPKYLNYNMKEMI</sequence>
<organism evidence="6 7">
    <name type="scientific">Plasmodium gaboni</name>
    <dbReference type="NCBI Taxonomy" id="647221"/>
    <lineage>
        <taxon>Eukaryota</taxon>
        <taxon>Sar</taxon>
        <taxon>Alveolata</taxon>
        <taxon>Apicomplexa</taxon>
        <taxon>Aconoidasida</taxon>
        <taxon>Haemosporida</taxon>
        <taxon>Plasmodiidae</taxon>
        <taxon>Plasmodium</taxon>
        <taxon>Plasmodium (Laverania)</taxon>
    </lineage>
</organism>
<evidence type="ECO:0000256" key="1">
    <source>
        <dbReference type="ARBA" id="ARBA00022723"/>
    </source>
</evidence>
<reference evidence="6 7" key="1">
    <citation type="journal article" date="2016" name="Nat. Commun.">
        <title>Genomes of cryptic chimpanzee Plasmodium species reveal key evolutionary events leading to human malaria.</title>
        <authorList>
            <person name="Sundararaman S.A."/>
            <person name="Plenderleith L.J."/>
            <person name="Liu W."/>
            <person name="Loy D.E."/>
            <person name="Learn G.H."/>
            <person name="Li Y."/>
            <person name="Shaw K.S."/>
            <person name="Ayouba A."/>
            <person name="Peeters M."/>
            <person name="Speede S."/>
            <person name="Shaw G.M."/>
            <person name="Bushman F.D."/>
            <person name="Brisson D."/>
            <person name="Rayner J.C."/>
            <person name="Sharp P.M."/>
            <person name="Hahn B.H."/>
        </authorList>
    </citation>
    <scope>NUCLEOTIDE SEQUENCE [LARGE SCALE GENOMIC DNA]</scope>
    <source>
        <strain evidence="6 7">SY75</strain>
    </source>
</reference>
<dbReference type="PANTHER" id="PTHR14493">
    <property type="entry name" value="UNKEMPT FAMILY MEMBER"/>
    <property type="match status" value="1"/>
</dbReference>
<feature type="domain" description="C3H1-type" evidence="5">
    <location>
        <begin position="14"/>
        <end position="42"/>
    </location>
</feature>
<evidence type="ECO:0000256" key="4">
    <source>
        <dbReference type="PROSITE-ProRule" id="PRU00723"/>
    </source>
</evidence>
<evidence type="ECO:0000256" key="3">
    <source>
        <dbReference type="ARBA" id="ARBA00022833"/>
    </source>
</evidence>
<name>A0A151LNG1_9APIC</name>
<keyword evidence="1 4" id="KW-0479">Metal-binding</keyword>
<dbReference type="Proteomes" id="UP000076004">
    <property type="component" value="Unassembled WGS sequence"/>
</dbReference>
<keyword evidence="3 4" id="KW-0862">Zinc</keyword>